<geneLocation type="plasmid" evidence="3 4">
    <name>pCadTS8_2</name>
</geneLocation>
<sequence length="493" mass="54787">MPITEKTQNIRSSQNGSVAIIGGGVAGSTIALRLAEIGIKVTLIEQSDSLVNGPPICHLHAGGSFYRDISDEQCLTLLNQSIDMISAFPQCVNVRPTVIAVPVHDKGSPSTILPRLEKLRRQYKQLVAEQPDKKRLGEPDQYFQTFSRLELENLATKPLPKQAICAQDWLIPVARKLDLDKLQYPVILVQEYGLSGFRFSALASLAAANLSKCDVLTHTQVTNIKENDDKNHARWQVSILDILNHQTKEMHFDYLINACGFRSGTLDDMLKVPRQRLVEFKAAYVARWENCQGQWPEVIFHGERGTPEGMAQLTPYPDGYFQLHGMTQDITLFENGLVKSEAKSAQPKLPQIYLNKIENGWPEPIVAQRTLGSISHVSRYIPEFSQAVVAAKPLYGAQQIPGEDPKLRAADVSFYGQYYARAEIVKASSALAASDTILQQLKQINLLNDDVHPSHLAEHYLPVTASVSLTSVVELASQIAEQRNYPSALARQI</sequence>
<proteinExistence type="predicted"/>
<feature type="domain" description="FAD dependent oxidoreductase" evidence="2">
    <location>
        <begin position="18"/>
        <end position="48"/>
    </location>
</feature>
<dbReference type="PANTHER" id="PTHR13847">
    <property type="entry name" value="SARCOSINE DEHYDROGENASE-RELATED"/>
    <property type="match status" value="1"/>
</dbReference>
<accession>A0ABY7ATA1</accession>
<keyword evidence="4" id="KW-1185">Reference proteome</keyword>
<dbReference type="InterPro" id="IPR036188">
    <property type="entry name" value="FAD/NAD-bd_sf"/>
</dbReference>
<dbReference type="Gene3D" id="3.30.9.10">
    <property type="entry name" value="D-Amino Acid Oxidase, subunit A, domain 2"/>
    <property type="match status" value="1"/>
</dbReference>
<dbReference type="InterPro" id="IPR006076">
    <property type="entry name" value="FAD-dep_OxRdtase"/>
</dbReference>
<dbReference type="Pfam" id="PF01266">
    <property type="entry name" value="DAO"/>
    <property type="match status" value="1"/>
</dbReference>
<evidence type="ECO:0000256" key="1">
    <source>
        <dbReference type="ARBA" id="ARBA00023002"/>
    </source>
</evidence>
<reference evidence="3" key="1">
    <citation type="submission" date="2022-10" db="EMBL/GenBank/DDBJ databases">
        <title>Catenovulum adriacola sp. nov. isolated in the Harbour of Susak.</title>
        <authorList>
            <person name="Schoch T."/>
            <person name="Reich S.J."/>
            <person name="Stoeferle S."/>
            <person name="Flaiz M."/>
            <person name="Kazda M."/>
            <person name="Riedel C.U."/>
            <person name="Duerre P."/>
        </authorList>
    </citation>
    <scope>NUCLEOTIDE SEQUENCE</scope>
    <source>
        <strain evidence="3">TS8</strain>
        <plasmid evidence="3">pCadTS8_2</plasmid>
    </source>
</reference>
<gene>
    <name evidence="3" type="ORF">OLW01_17340</name>
</gene>
<keyword evidence="1" id="KW-0560">Oxidoreductase</keyword>
<dbReference type="Proteomes" id="UP001163726">
    <property type="component" value="Plasmid pCadTS8_2"/>
</dbReference>
<name>A0ABY7ATA1_9ALTE</name>
<protein>
    <submittedName>
        <fullName evidence="3">FAD-binding oxidoreductase</fullName>
    </submittedName>
</protein>
<organism evidence="3 4">
    <name type="scientific">Catenovulum adriaticum</name>
    <dbReference type="NCBI Taxonomy" id="2984846"/>
    <lineage>
        <taxon>Bacteria</taxon>
        <taxon>Pseudomonadati</taxon>
        <taxon>Pseudomonadota</taxon>
        <taxon>Gammaproteobacteria</taxon>
        <taxon>Alteromonadales</taxon>
        <taxon>Alteromonadaceae</taxon>
        <taxon>Catenovulum</taxon>
    </lineage>
</organism>
<evidence type="ECO:0000313" key="4">
    <source>
        <dbReference type="Proteomes" id="UP001163726"/>
    </source>
</evidence>
<dbReference type="SUPFAM" id="SSF51905">
    <property type="entry name" value="FAD/NAD(P)-binding domain"/>
    <property type="match status" value="1"/>
</dbReference>
<dbReference type="Gene3D" id="3.50.50.60">
    <property type="entry name" value="FAD/NAD(P)-binding domain"/>
    <property type="match status" value="1"/>
</dbReference>
<evidence type="ECO:0000313" key="3">
    <source>
        <dbReference type="EMBL" id="WAJ72497.1"/>
    </source>
</evidence>
<dbReference type="PANTHER" id="PTHR13847:SF289">
    <property type="entry name" value="GLYCINE OXIDASE"/>
    <property type="match status" value="1"/>
</dbReference>
<keyword evidence="3" id="KW-0614">Plasmid</keyword>
<evidence type="ECO:0000259" key="2">
    <source>
        <dbReference type="Pfam" id="PF01266"/>
    </source>
</evidence>
<dbReference type="EMBL" id="CP109967">
    <property type="protein sequence ID" value="WAJ72497.1"/>
    <property type="molecule type" value="Genomic_DNA"/>
</dbReference>